<sequence length="103" mass="11926">MATQQFALEEVRAFVDDLHELGIHPQQVILFGSFARNEQREWSDIDVAIVAEEFSSFRPENSGRMSPALWKHADIEPHSFRPEDFTDWNPFVAEILRTGIRVV</sequence>
<dbReference type="CDD" id="cd05403">
    <property type="entry name" value="NT_KNTase_like"/>
    <property type="match status" value="1"/>
</dbReference>
<proteinExistence type="predicted"/>
<dbReference type="Proteomes" id="UP000779507">
    <property type="component" value="Unassembled WGS sequence"/>
</dbReference>
<evidence type="ECO:0000313" key="2">
    <source>
        <dbReference type="EMBL" id="NRT18250.1"/>
    </source>
</evidence>
<dbReference type="PANTHER" id="PTHR43449:SF1">
    <property type="entry name" value="POLYMERASE BETA NUCLEOTIDYLTRANSFERASE DOMAIN-CONTAINING PROTEIN"/>
    <property type="match status" value="1"/>
</dbReference>
<dbReference type="PANTHER" id="PTHR43449">
    <property type="entry name" value="NUCLEOTIDYLTRANSFERASE"/>
    <property type="match status" value="1"/>
</dbReference>
<organism evidence="2 3">
    <name type="scientific">Hymenobacter caeli</name>
    <dbReference type="NCBI Taxonomy" id="2735894"/>
    <lineage>
        <taxon>Bacteria</taxon>
        <taxon>Pseudomonadati</taxon>
        <taxon>Bacteroidota</taxon>
        <taxon>Cytophagia</taxon>
        <taxon>Cytophagales</taxon>
        <taxon>Hymenobacteraceae</taxon>
        <taxon>Hymenobacter</taxon>
    </lineage>
</organism>
<dbReference type="EMBL" id="JABSNP010000004">
    <property type="protein sequence ID" value="NRT18250.1"/>
    <property type="molecule type" value="Genomic_DNA"/>
</dbReference>
<gene>
    <name evidence="2" type="ORF">HNP98_001067</name>
</gene>
<evidence type="ECO:0000259" key="1">
    <source>
        <dbReference type="Pfam" id="PF01909"/>
    </source>
</evidence>
<dbReference type="Gene3D" id="3.30.460.10">
    <property type="entry name" value="Beta Polymerase, domain 2"/>
    <property type="match status" value="1"/>
</dbReference>
<protein>
    <submittedName>
        <fullName evidence="2">Nucleotidyltransferase</fullName>
    </submittedName>
</protein>
<keyword evidence="3" id="KW-1185">Reference proteome</keyword>
<dbReference type="RefSeq" id="WP_173809007.1">
    <property type="nucleotide sequence ID" value="NZ_JABSNP010000004.1"/>
</dbReference>
<feature type="domain" description="Polymerase nucleotidyl transferase" evidence="1">
    <location>
        <begin position="11"/>
        <end position="57"/>
    </location>
</feature>
<dbReference type="Pfam" id="PF01909">
    <property type="entry name" value="NTP_transf_2"/>
    <property type="match status" value="1"/>
</dbReference>
<dbReference type="InterPro" id="IPR043519">
    <property type="entry name" value="NT_sf"/>
</dbReference>
<comment type="caution">
    <text evidence="2">The sequence shown here is derived from an EMBL/GenBank/DDBJ whole genome shotgun (WGS) entry which is preliminary data.</text>
</comment>
<dbReference type="InterPro" id="IPR002934">
    <property type="entry name" value="Polymerase_NTP_transf_dom"/>
</dbReference>
<accession>A0ABX2FM79</accession>
<dbReference type="SUPFAM" id="SSF81301">
    <property type="entry name" value="Nucleotidyltransferase"/>
    <property type="match status" value="1"/>
</dbReference>
<name>A0ABX2FM79_9BACT</name>
<evidence type="ECO:0000313" key="3">
    <source>
        <dbReference type="Proteomes" id="UP000779507"/>
    </source>
</evidence>
<reference evidence="2 3" key="1">
    <citation type="submission" date="2020-05" db="EMBL/GenBank/DDBJ databases">
        <title>Genomic Encyclopedia of Type Strains, Phase IV (KMG-V): Genome sequencing to study the core and pangenomes of soil and plant-associated prokaryotes.</title>
        <authorList>
            <person name="Whitman W."/>
        </authorList>
    </citation>
    <scope>NUCLEOTIDE SEQUENCE [LARGE SCALE GENOMIC DNA]</scope>
    <source>
        <strain evidence="2 3">9A</strain>
    </source>
</reference>